<organism evidence="1">
    <name type="scientific">Drosophila melanogaster</name>
    <name type="common">Fruit fly</name>
    <dbReference type="NCBI Taxonomy" id="7227"/>
    <lineage>
        <taxon>Eukaryota</taxon>
        <taxon>Metazoa</taxon>
        <taxon>Ecdysozoa</taxon>
        <taxon>Arthropoda</taxon>
        <taxon>Hexapoda</taxon>
        <taxon>Insecta</taxon>
        <taxon>Pterygota</taxon>
        <taxon>Neoptera</taxon>
        <taxon>Endopterygota</taxon>
        <taxon>Diptera</taxon>
        <taxon>Brachycera</taxon>
        <taxon>Muscomorpha</taxon>
        <taxon>Ephydroidea</taxon>
        <taxon>Drosophilidae</taxon>
        <taxon>Drosophila</taxon>
        <taxon>Sophophora</taxon>
    </lineage>
</organism>
<reference evidence="1" key="1">
    <citation type="submission" date="2010-08" db="EMBL/GenBank/DDBJ databases">
        <authorList>
            <person name="Carlson J."/>
            <person name="Booth B."/>
            <person name="Frise E."/>
            <person name="Park S."/>
            <person name="Wan K."/>
            <person name="Yu C."/>
            <person name="Celniker S."/>
        </authorList>
    </citation>
    <scope>NUCLEOTIDE SEQUENCE</scope>
</reference>
<protein>
    <submittedName>
        <fullName evidence="1">RT09856p</fullName>
    </submittedName>
</protein>
<accession>E0R958</accession>
<name>E0R958_DROME</name>
<proteinExistence type="evidence at transcript level"/>
<dbReference type="EMBL" id="BT125626">
    <property type="protein sequence ID" value="ADM33454.1"/>
    <property type="molecule type" value="mRNA"/>
</dbReference>
<dbReference type="AlphaFoldDB" id="E0R958"/>
<evidence type="ECO:0000313" key="1">
    <source>
        <dbReference type="EMBL" id="ADM33454.1"/>
    </source>
</evidence>
<sequence>MQSLHVAGQDGHPFQMQLIAVEEDIEALAVLGAVDVVLITGLGCRSSSFQCFLGMLVLSTIVGHESICLQRAGLYGNAGGGGGSLNASRWM</sequence>
<gene>
    <name evidence="1" type="primary">lbk-RA</name>
</gene>